<dbReference type="SUPFAM" id="SSF56801">
    <property type="entry name" value="Acetyl-CoA synthetase-like"/>
    <property type="match status" value="1"/>
</dbReference>
<dbReference type="UniPathway" id="UPA00930"/>
<comment type="subunit">
    <text evidence="1">Monomer.</text>
</comment>
<dbReference type="PANTHER" id="PTHR43439:SF1">
    <property type="entry name" value="PHENYLACETATE-COENZYME A LIGASE"/>
    <property type="match status" value="1"/>
</dbReference>
<dbReference type="Gene3D" id="3.40.50.12780">
    <property type="entry name" value="N-terminal domain of ligase-like"/>
    <property type="match status" value="1"/>
</dbReference>
<dbReference type="InterPro" id="IPR051414">
    <property type="entry name" value="Adenylate-forming_Reductase"/>
</dbReference>
<dbReference type="AlphaFoldDB" id="A0A7X1J1T0"/>
<evidence type="ECO:0000256" key="7">
    <source>
        <dbReference type="ARBA" id="ARBA00068695"/>
    </source>
</evidence>
<evidence type="ECO:0000313" key="12">
    <source>
        <dbReference type="EMBL" id="MBC2900147.1"/>
    </source>
</evidence>
<evidence type="ECO:0000259" key="11">
    <source>
        <dbReference type="Pfam" id="PF14535"/>
    </source>
</evidence>
<dbReference type="InterPro" id="IPR045851">
    <property type="entry name" value="AMP-bd_C_sf"/>
</dbReference>
<evidence type="ECO:0000256" key="9">
    <source>
        <dbReference type="PIRNR" id="PIRNR006444"/>
    </source>
</evidence>
<dbReference type="Pfam" id="PF14535">
    <property type="entry name" value="AMP-binding_C_2"/>
    <property type="match status" value="1"/>
</dbReference>
<name>A0A7X1J1T0_9ACTN</name>
<evidence type="ECO:0000256" key="6">
    <source>
        <dbReference type="ARBA" id="ARBA00066629"/>
    </source>
</evidence>
<dbReference type="FunFam" id="3.40.50.12780:FF:000016">
    <property type="entry name" value="Phenylacetate-coenzyme A ligase"/>
    <property type="match status" value="1"/>
</dbReference>
<evidence type="ECO:0000256" key="4">
    <source>
        <dbReference type="ARBA" id="ARBA00060591"/>
    </source>
</evidence>
<dbReference type="PANTHER" id="PTHR43439">
    <property type="entry name" value="PHENYLACETATE-COENZYME A LIGASE"/>
    <property type="match status" value="1"/>
</dbReference>
<dbReference type="InterPro" id="IPR000873">
    <property type="entry name" value="AMP-dep_synth/lig_dom"/>
</dbReference>
<dbReference type="Gene3D" id="3.30.300.30">
    <property type="match status" value="1"/>
</dbReference>
<evidence type="ECO:0000259" key="10">
    <source>
        <dbReference type="Pfam" id="PF00501"/>
    </source>
</evidence>
<keyword evidence="3 9" id="KW-0547">Nucleotide-binding</keyword>
<feature type="domain" description="AMP-dependent ligase C-terminal" evidence="11">
    <location>
        <begin position="342"/>
        <end position="435"/>
    </location>
</feature>
<comment type="pathway">
    <text evidence="4 9">Aromatic compound metabolism; phenylacetate degradation.</text>
</comment>
<accession>A0A7X1J1T0</accession>
<evidence type="ECO:0000256" key="1">
    <source>
        <dbReference type="ARBA" id="ARBA00011245"/>
    </source>
</evidence>
<dbReference type="EC" id="6.2.1.30" evidence="6 9"/>
<dbReference type="InterPro" id="IPR049623">
    <property type="entry name" value="PA_CoA_lig_proteobact_actino"/>
</dbReference>
<dbReference type="GO" id="GO:0010124">
    <property type="term" value="P:phenylacetate catabolic process"/>
    <property type="evidence" value="ECO:0007669"/>
    <property type="project" value="UniProtKB-UniRule"/>
</dbReference>
<organism evidence="12 13">
    <name type="scientific">Streptomyces cupreus</name>
    <dbReference type="NCBI Taxonomy" id="2759956"/>
    <lineage>
        <taxon>Bacteria</taxon>
        <taxon>Bacillati</taxon>
        <taxon>Actinomycetota</taxon>
        <taxon>Actinomycetes</taxon>
        <taxon>Kitasatosporales</taxon>
        <taxon>Streptomycetaceae</taxon>
        <taxon>Streptomyces</taxon>
    </lineage>
</organism>
<dbReference type="RefSeq" id="WP_186279856.1">
    <property type="nucleotide sequence ID" value="NZ_JACMSF010000001.1"/>
</dbReference>
<sequence>MSNLGEPLPHDLLDDGERLTRDQLRELQLDRLRATLRHAYDHVELYRKKFDEAGVTPDDCRALEDLARFPFTTKADLRDTYPFGMFAVPMDQVRRVHASSGTTGRPTVVGYTENDLSMWSDVVARSIRAAGGRPGHKVHISYGYGLFTGGLGAHYGAERAGCTVIPASGGMTARQVQIIQDFRPEIIMVTPSYMLTLLDEFEKQGVDPRGTSLKVGIFGAEPWTEEMRREIEERTAIHAVDIYGLSEVIGPGVAQECVETKDGLHVWEDHFYPEVVDPVTHEIMAEGEEGEIVFTSLTKEALPIIRYRTRDLTRLLPGTARPAFRRMRKVTGRCDDMIILRGVNVFPTQIEEIVLRTPAVAPHFQIQLTRRGRMDHMTVRVEARPDAGPEQRRAAAGAIAQGVKDGVGVSVDVEIVEPETLERSLGKLKRVKDLRQE</sequence>
<dbReference type="Proteomes" id="UP000584670">
    <property type="component" value="Unassembled WGS sequence"/>
</dbReference>
<keyword evidence="13" id="KW-1185">Reference proteome</keyword>
<proteinExistence type="inferred from homology"/>
<dbReference type="CDD" id="cd05913">
    <property type="entry name" value="PaaK"/>
    <property type="match status" value="1"/>
</dbReference>
<dbReference type="NCBIfam" id="TIGR02155">
    <property type="entry name" value="PA_CoA_ligase"/>
    <property type="match status" value="1"/>
</dbReference>
<reference evidence="12 13" key="1">
    <citation type="submission" date="2020-08" db="EMBL/GenBank/DDBJ databases">
        <title>Streptomyces sp. PSKA01 genome sequencing and assembly.</title>
        <authorList>
            <person name="Mandal S."/>
            <person name="Maiti P.K."/>
            <person name="Das P."/>
        </authorList>
    </citation>
    <scope>NUCLEOTIDE SEQUENCE [LARGE SCALE GENOMIC DNA]</scope>
    <source>
        <strain evidence="12 13">PSKA01</strain>
    </source>
</reference>
<evidence type="ECO:0000313" key="13">
    <source>
        <dbReference type="Proteomes" id="UP000584670"/>
    </source>
</evidence>
<evidence type="ECO:0000256" key="3">
    <source>
        <dbReference type="ARBA" id="ARBA00022741"/>
    </source>
</evidence>
<protein>
    <recommendedName>
        <fullName evidence="7 9">Phenylacetate-coenzyme A ligase</fullName>
        <ecNumber evidence="6 9">6.2.1.30</ecNumber>
    </recommendedName>
    <alternativeName>
        <fullName evidence="8 9">Phenylacetyl-CoA ligase</fullName>
    </alternativeName>
</protein>
<dbReference type="GO" id="GO:0047475">
    <property type="term" value="F:phenylacetate-CoA ligase activity"/>
    <property type="evidence" value="ECO:0007669"/>
    <property type="project" value="UniProtKB-EC"/>
</dbReference>
<comment type="function">
    <text evidence="9">Catalyzes the activation of phenylacetic acid (PA) to phenylacetyl-CoA (PA-CoA).</text>
</comment>
<dbReference type="EMBL" id="JACMSF010000001">
    <property type="protein sequence ID" value="MBC2900147.1"/>
    <property type="molecule type" value="Genomic_DNA"/>
</dbReference>
<gene>
    <name evidence="12" type="primary">paaF</name>
    <name evidence="12" type="ORF">H4N64_00710</name>
</gene>
<evidence type="ECO:0000256" key="8">
    <source>
        <dbReference type="ARBA" id="ARBA00075111"/>
    </source>
</evidence>
<dbReference type="InterPro" id="IPR028154">
    <property type="entry name" value="AMP-dep_Lig_C"/>
</dbReference>
<dbReference type="Pfam" id="PF00501">
    <property type="entry name" value="AMP-binding"/>
    <property type="match status" value="1"/>
</dbReference>
<dbReference type="GO" id="GO:0000166">
    <property type="term" value="F:nucleotide binding"/>
    <property type="evidence" value="ECO:0007669"/>
    <property type="project" value="UniProtKB-KW"/>
</dbReference>
<evidence type="ECO:0000256" key="5">
    <source>
        <dbReference type="ARBA" id="ARBA00061566"/>
    </source>
</evidence>
<dbReference type="PIRSF" id="PIRSF006444">
    <property type="entry name" value="PaaK"/>
    <property type="match status" value="1"/>
</dbReference>
<keyword evidence="2 9" id="KW-0436">Ligase</keyword>
<comment type="caution">
    <text evidence="12">The sequence shown here is derived from an EMBL/GenBank/DDBJ whole genome shotgun (WGS) entry which is preliminary data.</text>
</comment>
<comment type="catalytic activity">
    <reaction evidence="9">
        <text>2-phenylacetate + ATP + CoA = phenylacetyl-CoA + AMP + diphosphate</text>
        <dbReference type="Rhea" id="RHEA:20956"/>
        <dbReference type="ChEBI" id="CHEBI:18401"/>
        <dbReference type="ChEBI" id="CHEBI:30616"/>
        <dbReference type="ChEBI" id="CHEBI:33019"/>
        <dbReference type="ChEBI" id="CHEBI:57287"/>
        <dbReference type="ChEBI" id="CHEBI:57390"/>
        <dbReference type="ChEBI" id="CHEBI:456215"/>
        <dbReference type="EC" id="6.2.1.30"/>
    </reaction>
</comment>
<comment type="similarity">
    <text evidence="5 9">Belongs to the phenylacetyl-CoA ligase family.</text>
</comment>
<dbReference type="InterPro" id="IPR011880">
    <property type="entry name" value="PA_CoA_ligase"/>
</dbReference>
<dbReference type="InterPro" id="IPR042099">
    <property type="entry name" value="ANL_N_sf"/>
</dbReference>
<evidence type="ECO:0000256" key="2">
    <source>
        <dbReference type="ARBA" id="ARBA00022598"/>
    </source>
</evidence>
<feature type="domain" description="AMP-dependent synthetase/ligase" evidence="10">
    <location>
        <begin position="99"/>
        <end position="295"/>
    </location>
</feature>